<proteinExistence type="predicted"/>
<dbReference type="PROSITE" id="PS00233">
    <property type="entry name" value="CHIT_BIND_RR_1"/>
    <property type="match status" value="1"/>
</dbReference>
<evidence type="ECO:0000256" key="1">
    <source>
        <dbReference type="ARBA" id="ARBA00022460"/>
    </source>
</evidence>
<dbReference type="GO" id="GO:0042302">
    <property type="term" value="F:structural constituent of cuticle"/>
    <property type="evidence" value="ECO:0007669"/>
    <property type="project" value="UniProtKB-UniRule"/>
</dbReference>
<sequence length="98" mass="10533">LCIVLALTALVVARPDNVISLDLEDIHMDQDIADGSVITGSYTWTSPEGTQFTVNYVADEDGYRVLESNAVPVSADGVRSDGQQGSFVSLEELIDDLD</sequence>
<keyword evidence="1 2" id="KW-0193">Cuticle</keyword>
<dbReference type="InterPro" id="IPR000618">
    <property type="entry name" value="Insect_cuticle"/>
</dbReference>
<keyword evidence="4" id="KW-1185">Reference proteome</keyword>
<gene>
    <name evidence="3" type="ORF">SK128_021309</name>
</gene>
<feature type="non-terminal residue" evidence="3">
    <location>
        <position position="1"/>
    </location>
</feature>
<dbReference type="PROSITE" id="PS51155">
    <property type="entry name" value="CHIT_BIND_RR_2"/>
    <property type="match status" value="1"/>
</dbReference>
<accession>A0AAN8WUB3</accession>
<dbReference type="InterPro" id="IPR031311">
    <property type="entry name" value="CHIT_BIND_RR_consensus"/>
</dbReference>
<evidence type="ECO:0000256" key="2">
    <source>
        <dbReference type="PROSITE-ProRule" id="PRU00497"/>
    </source>
</evidence>
<protein>
    <submittedName>
        <fullName evidence="3">Uncharacterized protein</fullName>
    </submittedName>
</protein>
<dbReference type="Pfam" id="PF00379">
    <property type="entry name" value="Chitin_bind_4"/>
    <property type="match status" value="1"/>
</dbReference>
<reference evidence="3 4" key="1">
    <citation type="submission" date="2023-11" db="EMBL/GenBank/DDBJ databases">
        <title>Halocaridina rubra genome assembly.</title>
        <authorList>
            <person name="Smith C."/>
        </authorList>
    </citation>
    <scope>NUCLEOTIDE SEQUENCE [LARGE SCALE GENOMIC DNA]</scope>
    <source>
        <strain evidence="3">EP-1</strain>
        <tissue evidence="3">Whole</tissue>
    </source>
</reference>
<dbReference type="EMBL" id="JAXCGZ010018063">
    <property type="protein sequence ID" value="KAK7067559.1"/>
    <property type="molecule type" value="Genomic_DNA"/>
</dbReference>
<organism evidence="3 4">
    <name type="scientific">Halocaridina rubra</name>
    <name type="common">Hawaiian red shrimp</name>
    <dbReference type="NCBI Taxonomy" id="373956"/>
    <lineage>
        <taxon>Eukaryota</taxon>
        <taxon>Metazoa</taxon>
        <taxon>Ecdysozoa</taxon>
        <taxon>Arthropoda</taxon>
        <taxon>Crustacea</taxon>
        <taxon>Multicrustacea</taxon>
        <taxon>Malacostraca</taxon>
        <taxon>Eumalacostraca</taxon>
        <taxon>Eucarida</taxon>
        <taxon>Decapoda</taxon>
        <taxon>Pleocyemata</taxon>
        <taxon>Caridea</taxon>
        <taxon>Atyoidea</taxon>
        <taxon>Atyidae</taxon>
        <taxon>Halocaridina</taxon>
    </lineage>
</organism>
<dbReference type="AlphaFoldDB" id="A0AAN8WUB3"/>
<name>A0AAN8WUB3_HALRR</name>
<evidence type="ECO:0000313" key="3">
    <source>
        <dbReference type="EMBL" id="KAK7067559.1"/>
    </source>
</evidence>
<evidence type="ECO:0000313" key="4">
    <source>
        <dbReference type="Proteomes" id="UP001381693"/>
    </source>
</evidence>
<comment type="caution">
    <text evidence="3">The sequence shown here is derived from an EMBL/GenBank/DDBJ whole genome shotgun (WGS) entry which is preliminary data.</text>
</comment>
<dbReference type="Proteomes" id="UP001381693">
    <property type="component" value="Unassembled WGS sequence"/>
</dbReference>